<protein>
    <recommendedName>
        <fullName evidence="4">Tail length tape measure protein</fullName>
    </recommendedName>
</protein>
<evidence type="ECO:0000313" key="2">
    <source>
        <dbReference type="EMBL" id="MFC3639325.1"/>
    </source>
</evidence>
<gene>
    <name evidence="2" type="ORF">ACFONL_18445</name>
</gene>
<keyword evidence="1" id="KW-0472">Membrane</keyword>
<dbReference type="Proteomes" id="UP001595704">
    <property type="component" value="Unassembled WGS sequence"/>
</dbReference>
<proteinExistence type="predicted"/>
<organism evidence="2 3">
    <name type="scientific">Camelimonas fluminis</name>
    <dbReference type="NCBI Taxonomy" id="1576911"/>
    <lineage>
        <taxon>Bacteria</taxon>
        <taxon>Pseudomonadati</taxon>
        <taxon>Pseudomonadota</taxon>
        <taxon>Alphaproteobacteria</taxon>
        <taxon>Hyphomicrobiales</taxon>
        <taxon>Chelatococcaceae</taxon>
        <taxon>Camelimonas</taxon>
    </lineage>
</organism>
<reference evidence="3" key="1">
    <citation type="journal article" date="2019" name="Int. J. Syst. Evol. Microbiol.">
        <title>The Global Catalogue of Microorganisms (GCM) 10K type strain sequencing project: providing services to taxonomists for standard genome sequencing and annotation.</title>
        <authorList>
            <consortium name="The Broad Institute Genomics Platform"/>
            <consortium name="The Broad Institute Genome Sequencing Center for Infectious Disease"/>
            <person name="Wu L."/>
            <person name="Ma J."/>
        </authorList>
    </citation>
    <scope>NUCLEOTIDE SEQUENCE [LARGE SCALE GENOMIC DNA]</scope>
    <source>
        <strain evidence="3">KCTC 42282</strain>
    </source>
</reference>
<keyword evidence="1" id="KW-1133">Transmembrane helix</keyword>
<evidence type="ECO:0000256" key="1">
    <source>
        <dbReference type="SAM" id="Phobius"/>
    </source>
</evidence>
<keyword evidence="1" id="KW-0812">Transmembrane</keyword>
<keyword evidence="3" id="KW-1185">Reference proteome</keyword>
<dbReference type="RefSeq" id="WP_191321030.1">
    <property type="nucleotide sequence ID" value="NZ_BNCG01000037.1"/>
</dbReference>
<feature type="transmembrane region" description="Helical" evidence="1">
    <location>
        <begin position="295"/>
        <end position="312"/>
    </location>
</feature>
<accession>A0ABV7UKW6</accession>
<dbReference type="EMBL" id="JBHRYC010000091">
    <property type="protein sequence ID" value="MFC3639325.1"/>
    <property type="molecule type" value="Genomic_DNA"/>
</dbReference>
<name>A0ABV7UKW6_9HYPH</name>
<sequence>MSDVVREFLVGLGFKIDATSERKFVEGVQKATEQALALGTAMQAVAATITAAVVKIARDMDQMAYASERLGSSVKDIKAVSHAIGQMGGSAQGALSFMEGIARFMRNSPGGTGFIRHLVGDKVDVKDTAAVMDALAVKFREMPYYLAKARAEVIGIDEQTLQAMVRGLDKFSAEYRAKMGAAGLNPEKLAADSKKFMQTWNGMWQSVEMVGQKIAANLMPYLGREIERFAEWLDKHSAKISCYTTRFAEAALEVATFIRDAIFRLGDIDPAVKRVLAVLGALMGVAWALGGPIRILLLLGAAKLSVGVAIVCKYRPRRRQKPNHHC</sequence>
<evidence type="ECO:0008006" key="4">
    <source>
        <dbReference type="Google" id="ProtNLM"/>
    </source>
</evidence>
<comment type="caution">
    <text evidence="2">The sequence shown here is derived from an EMBL/GenBank/DDBJ whole genome shotgun (WGS) entry which is preliminary data.</text>
</comment>
<evidence type="ECO:0000313" key="3">
    <source>
        <dbReference type="Proteomes" id="UP001595704"/>
    </source>
</evidence>